<dbReference type="EMBL" id="JANGBO010000002">
    <property type="protein sequence ID" value="MCQ5061191.1"/>
    <property type="molecule type" value="Genomic_DNA"/>
</dbReference>
<organism evidence="2 3">
    <name type="scientific">Faecalibacillus intestinalis</name>
    <dbReference type="NCBI Taxonomy" id="1982626"/>
    <lineage>
        <taxon>Bacteria</taxon>
        <taxon>Bacillati</taxon>
        <taxon>Bacillota</taxon>
        <taxon>Erysipelotrichia</taxon>
        <taxon>Erysipelotrichales</taxon>
        <taxon>Coprobacillaceae</taxon>
        <taxon>Faecalibacillus</taxon>
    </lineage>
</organism>
<dbReference type="AlphaFoldDB" id="A0AAP2UHZ0"/>
<protein>
    <submittedName>
        <fullName evidence="2">Uncharacterized protein</fullName>
    </submittedName>
</protein>
<keyword evidence="1" id="KW-0812">Transmembrane</keyword>
<feature type="transmembrane region" description="Helical" evidence="1">
    <location>
        <begin position="31"/>
        <end position="52"/>
    </location>
</feature>
<reference evidence="2" key="1">
    <citation type="submission" date="2022-06" db="EMBL/GenBank/DDBJ databases">
        <title>Isolation of gut microbiota from human fecal samples.</title>
        <authorList>
            <person name="Pamer E.G."/>
            <person name="Barat B."/>
            <person name="Waligurski E."/>
            <person name="Medina S."/>
            <person name="Paddock L."/>
            <person name="Mostad J."/>
        </authorList>
    </citation>
    <scope>NUCLEOTIDE SEQUENCE</scope>
    <source>
        <strain evidence="2">DFI.6.24</strain>
    </source>
</reference>
<evidence type="ECO:0000313" key="3">
    <source>
        <dbReference type="Proteomes" id="UP001204814"/>
    </source>
</evidence>
<name>A0AAP2UHZ0_9FIRM</name>
<feature type="transmembrane region" description="Helical" evidence="1">
    <location>
        <begin position="7"/>
        <end position="25"/>
    </location>
</feature>
<evidence type="ECO:0000256" key="1">
    <source>
        <dbReference type="SAM" id="Phobius"/>
    </source>
</evidence>
<dbReference type="RefSeq" id="WP_158548255.1">
    <property type="nucleotide sequence ID" value="NZ_JAJDKX010000002.1"/>
</dbReference>
<proteinExistence type="predicted"/>
<evidence type="ECO:0000313" key="2">
    <source>
        <dbReference type="EMBL" id="MCQ5061191.1"/>
    </source>
</evidence>
<comment type="caution">
    <text evidence="2">The sequence shown here is derived from an EMBL/GenBank/DDBJ whole genome shotgun (WGS) entry which is preliminary data.</text>
</comment>
<keyword evidence="1" id="KW-1133">Transmembrane helix</keyword>
<gene>
    <name evidence="2" type="ORF">NE542_04985</name>
</gene>
<dbReference type="Proteomes" id="UP001204814">
    <property type="component" value="Unassembled WGS sequence"/>
</dbReference>
<sequence>MNKKGWYLVLILGFLLVTIWLGKWIDLQSQMDFIDLALGLMTGIGLIVAASIKIKRER</sequence>
<accession>A0AAP2UHZ0</accession>
<keyword evidence="1" id="KW-0472">Membrane</keyword>